<dbReference type="GeneID" id="72187494"/>
<feature type="transmembrane region" description="Helical" evidence="1">
    <location>
        <begin position="6"/>
        <end position="27"/>
    </location>
</feature>
<geneLocation type="plasmid" evidence="2 3">
    <name>unnamed1</name>
</geneLocation>
<gene>
    <name evidence="2" type="ORF">M0R89_19805</name>
</gene>
<protein>
    <submittedName>
        <fullName evidence="2">Uncharacterized protein</fullName>
    </submittedName>
</protein>
<reference evidence="2 3" key="1">
    <citation type="submission" date="2022-04" db="EMBL/GenBank/DDBJ databases">
        <title>Diverse halophilic archaea isolated from saline environments.</title>
        <authorList>
            <person name="Cui H.-L."/>
        </authorList>
    </citation>
    <scope>NUCLEOTIDE SEQUENCE [LARGE SCALE GENOMIC DNA]</scope>
    <source>
        <strain evidence="2 3">XZYJT49</strain>
        <plasmid evidence="2 3">unnamed1</plasmid>
    </source>
</reference>
<evidence type="ECO:0000313" key="3">
    <source>
        <dbReference type="Proteomes" id="UP000830729"/>
    </source>
</evidence>
<dbReference type="Proteomes" id="UP000830729">
    <property type="component" value="Plasmid unnamed1"/>
</dbReference>
<evidence type="ECO:0000313" key="2">
    <source>
        <dbReference type="EMBL" id="UPV76408.1"/>
    </source>
</evidence>
<organism evidence="2 3">
    <name type="scientific">Halorussus limi</name>
    <dbReference type="NCBI Taxonomy" id="2938695"/>
    <lineage>
        <taxon>Archaea</taxon>
        <taxon>Methanobacteriati</taxon>
        <taxon>Methanobacteriota</taxon>
        <taxon>Stenosarchaea group</taxon>
        <taxon>Halobacteria</taxon>
        <taxon>Halobacteriales</taxon>
        <taxon>Haladaptataceae</taxon>
        <taxon>Halorussus</taxon>
    </lineage>
</organism>
<name>A0A8U0HZP5_9EURY</name>
<keyword evidence="1" id="KW-0812">Transmembrane</keyword>
<sequence>MTNLPWPLVRVGLTLLVLGPPVAIYVYRDRERRGKSRPLALALGLGLLGFAGLFVHFYLRGDFAGAGESERNAD</sequence>
<keyword evidence="1" id="KW-0472">Membrane</keyword>
<keyword evidence="3" id="KW-1185">Reference proteome</keyword>
<keyword evidence="2" id="KW-0614">Plasmid</keyword>
<dbReference type="KEGG" id="halx:M0R89_19805"/>
<accession>A0A8U0HZP5</accession>
<dbReference type="RefSeq" id="WP_248652441.1">
    <property type="nucleotide sequence ID" value="NZ_CP096660.1"/>
</dbReference>
<keyword evidence="1" id="KW-1133">Transmembrane helix</keyword>
<proteinExistence type="predicted"/>
<evidence type="ECO:0000256" key="1">
    <source>
        <dbReference type="SAM" id="Phobius"/>
    </source>
</evidence>
<dbReference type="AlphaFoldDB" id="A0A8U0HZP5"/>
<dbReference type="EMBL" id="CP096660">
    <property type="protein sequence ID" value="UPV76408.1"/>
    <property type="molecule type" value="Genomic_DNA"/>
</dbReference>
<feature type="transmembrane region" description="Helical" evidence="1">
    <location>
        <begin position="39"/>
        <end position="59"/>
    </location>
</feature>